<sequence>MAETRRREAEKPQDKVLPEVQQKISDAGTSAGAPGRVKSLAKNARDIGRGLSSNLDLPESAADAPRKLARAGSVYKGGLGVLGTAGSGLQFATGVKQFANGNVLDGAQNSGAGALNGAAGATGLSSRASGAAAAGLRALGAAESIGSAASKVPVAAPIAGAAGVVTGGVDAYQGIRDGQAEKAGLG</sequence>
<proteinExistence type="predicted"/>
<accession>A0A938BLB0</accession>
<feature type="non-terminal residue" evidence="2">
    <location>
        <position position="186"/>
    </location>
</feature>
<feature type="compositionally biased region" description="Basic and acidic residues" evidence="1">
    <location>
        <begin position="1"/>
        <end position="17"/>
    </location>
</feature>
<evidence type="ECO:0000313" key="3">
    <source>
        <dbReference type="Proteomes" id="UP000703893"/>
    </source>
</evidence>
<dbReference type="EMBL" id="VGJX01000444">
    <property type="protein sequence ID" value="MBM3275106.1"/>
    <property type="molecule type" value="Genomic_DNA"/>
</dbReference>
<dbReference type="Proteomes" id="UP000703893">
    <property type="component" value="Unassembled WGS sequence"/>
</dbReference>
<dbReference type="AlphaFoldDB" id="A0A938BLB0"/>
<protein>
    <submittedName>
        <fullName evidence="2">Uncharacterized protein</fullName>
    </submittedName>
</protein>
<evidence type="ECO:0000313" key="2">
    <source>
        <dbReference type="EMBL" id="MBM3275106.1"/>
    </source>
</evidence>
<comment type="caution">
    <text evidence="2">The sequence shown here is derived from an EMBL/GenBank/DDBJ whole genome shotgun (WGS) entry which is preliminary data.</text>
</comment>
<reference evidence="2 3" key="1">
    <citation type="submission" date="2019-03" db="EMBL/GenBank/DDBJ databases">
        <title>Lake Tanganyika Metagenome-Assembled Genomes (MAGs).</title>
        <authorList>
            <person name="Tran P."/>
        </authorList>
    </citation>
    <scope>NUCLEOTIDE SEQUENCE [LARGE SCALE GENOMIC DNA]</scope>
    <source>
        <strain evidence="2">K_DeepCast_65m_m2_236</strain>
    </source>
</reference>
<organism evidence="2 3">
    <name type="scientific">Candidatus Tanganyikabacteria bacterium</name>
    <dbReference type="NCBI Taxonomy" id="2961651"/>
    <lineage>
        <taxon>Bacteria</taxon>
        <taxon>Bacillati</taxon>
        <taxon>Candidatus Sericytochromatia</taxon>
        <taxon>Candidatus Tanganyikabacteria</taxon>
    </lineage>
</organism>
<evidence type="ECO:0000256" key="1">
    <source>
        <dbReference type="SAM" id="MobiDB-lite"/>
    </source>
</evidence>
<feature type="region of interest" description="Disordered" evidence="1">
    <location>
        <begin position="1"/>
        <end position="37"/>
    </location>
</feature>
<gene>
    <name evidence="2" type="ORF">FJZ00_08125</name>
</gene>
<name>A0A938BLB0_9BACT</name>